<comment type="similarity">
    <text evidence="10">Belongs to the class-III pyridoxal-phosphate-dependent aminotransferase family.</text>
</comment>
<dbReference type="EMBL" id="CP000859">
    <property type="protein sequence ID" value="ABW66879.1"/>
    <property type="molecule type" value="Genomic_DNA"/>
</dbReference>
<dbReference type="PROSITE" id="PS00600">
    <property type="entry name" value="AA_TRANSFER_CLASS_3"/>
    <property type="match status" value="1"/>
</dbReference>
<dbReference type="InterPro" id="IPR015421">
    <property type="entry name" value="PyrdxlP-dep_Trfase_major"/>
</dbReference>
<keyword evidence="12" id="KW-1185">Reference proteome</keyword>
<dbReference type="Proteomes" id="UP000008561">
    <property type="component" value="Chromosome"/>
</dbReference>
<dbReference type="AlphaFoldDB" id="A8ZX23"/>
<evidence type="ECO:0000313" key="12">
    <source>
        <dbReference type="Proteomes" id="UP000008561"/>
    </source>
</evidence>
<dbReference type="SUPFAM" id="SSF53383">
    <property type="entry name" value="PLP-dependent transferases"/>
    <property type="match status" value="1"/>
</dbReference>
<evidence type="ECO:0000256" key="2">
    <source>
        <dbReference type="ARBA" id="ARBA00022576"/>
    </source>
</evidence>
<dbReference type="InterPro" id="IPR049704">
    <property type="entry name" value="Aminotrans_3_PPA_site"/>
</dbReference>
<dbReference type="Gene3D" id="3.90.1150.10">
    <property type="entry name" value="Aspartate Aminotransferase, domain 1"/>
    <property type="match status" value="1"/>
</dbReference>
<comment type="catalytic activity">
    <reaction evidence="6">
        <text>taurine + pyruvate = sulfoacetaldehyde + L-alanine</text>
        <dbReference type="Rhea" id="RHEA:10420"/>
        <dbReference type="ChEBI" id="CHEBI:15361"/>
        <dbReference type="ChEBI" id="CHEBI:57972"/>
        <dbReference type="ChEBI" id="CHEBI:58246"/>
        <dbReference type="ChEBI" id="CHEBI:507393"/>
        <dbReference type="EC" id="2.6.1.77"/>
    </reaction>
    <physiologicalReaction direction="left-to-right" evidence="6">
        <dbReference type="Rhea" id="RHEA:10421"/>
    </physiologicalReaction>
</comment>
<dbReference type="FunFam" id="3.40.640.10:FF:000004">
    <property type="entry name" value="Acetylornithine aminotransferase"/>
    <property type="match status" value="1"/>
</dbReference>
<dbReference type="KEGG" id="dol:Dole_1070"/>
<dbReference type="STRING" id="96561.Dole_1070"/>
<evidence type="ECO:0000256" key="6">
    <source>
        <dbReference type="ARBA" id="ARBA00052998"/>
    </source>
</evidence>
<accession>A8ZX23</accession>
<evidence type="ECO:0000313" key="11">
    <source>
        <dbReference type="EMBL" id="ABW66879.1"/>
    </source>
</evidence>
<dbReference type="Gene3D" id="3.40.640.10">
    <property type="entry name" value="Type I PLP-dependent aspartate aminotransferase-like (Major domain)"/>
    <property type="match status" value="1"/>
</dbReference>
<dbReference type="InterPro" id="IPR005814">
    <property type="entry name" value="Aminotrans_3"/>
</dbReference>
<keyword evidence="5" id="KW-0670">Pyruvate</keyword>
<dbReference type="EC" id="2.6.1.77" evidence="7"/>
<keyword evidence="3 11" id="KW-0808">Transferase</keyword>
<dbReference type="GO" id="GO:0031299">
    <property type="term" value="F:taurine-pyruvate aminotransferase activity"/>
    <property type="evidence" value="ECO:0007669"/>
    <property type="project" value="UniProtKB-EC"/>
</dbReference>
<sequence length="460" mass="50509">MNQTSRKTISRKERNQVFDAFGKHISKGQIRYLTAGHLDVLEGERDGFRFYEGQSGKAYLDGFSSAGCFNVGRSNPQIIRKLEAAVDDYDMGTYGMLSAPKIKLAKLLADIAPGDLNRVLLCGTGADVVEGALKLARAATGRNEIISMLKAYHGHSGMSLSANGKDYYKELFLPLMPGFCFAPFGDLEAIRQMVSKRTAAIILEPIQGEGGIHVGTDEYLKGLRELCDQLGIMLVFDEIQTGFGRTGKLWASEHSGVVPDIMLLAKSIGGGVYPNAAILYRDRSELTDYVDRNPEFHLSMGGGSDLGCIVSTAVIEYIVENKVWENVAKMGNRLLEGLRSIQNENPGQILEVRGRGMMVGIEYKQEFMGMLMADCLATHGMFAAYSGNAPQVMRFQFPTAATAEDIDEALAVIRKAIKLSKLYMLALGPLSKIPFVREAMNKGDIMVTINNLLRKAAFWE</sequence>
<dbReference type="PANTHER" id="PTHR11986:SF79">
    <property type="entry name" value="ACETYLORNITHINE AMINOTRANSFERASE, MITOCHONDRIAL"/>
    <property type="match status" value="1"/>
</dbReference>
<dbReference type="RefSeq" id="WP_012174497.1">
    <property type="nucleotide sequence ID" value="NC_009943.1"/>
</dbReference>
<evidence type="ECO:0000256" key="10">
    <source>
        <dbReference type="RuleBase" id="RU003560"/>
    </source>
</evidence>
<reference evidence="11 12" key="1">
    <citation type="submission" date="2007-10" db="EMBL/GenBank/DDBJ databases">
        <title>Complete sequence of Desulfococcus oleovorans Hxd3.</title>
        <authorList>
            <consortium name="US DOE Joint Genome Institute"/>
            <person name="Copeland A."/>
            <person name="Lucas S."/>
            <person name="Lapidus A."/>
            <person name="Barry K."/>
            <person name="Glavina del Rio T."/>
            <person name="Dalin E."/>
            <person name="Tice H."/>
            <person name="Pitluck S."/>
            <person name="Kiss H."/>
            <person name="Brettin T."/>
            <person name="Bruce D."/>
            <person name="Detter J.C."/>
            <person name="Han C."/>
            <person name="Schmutz J."/>
            <person name="Larimer F."/>
            <person name="Land M."/>
            <person name="Hauser L."/>
            <person name="Kyrpides N."/>
            <person name="Kim E."/>
            <person name="Wawrik B."/>
            <person name="Richardson P."/>
        </authorList>
    </citation>
    <scope>NUCLEOTIDE SEQUENCE [LARGE SCALE GENOMIC DNA]</scope>
    <source>
        <strain evidence="12">DSM 6200 / JCM 39069 / Hxd3</strain>
    </source>
</reference>
<dbReference type="PANTHER" id="PTHR11986">
    <property type="entry name" value="AMINOTRANSFERASE CLASS III"/>
    <property type="match status" value="1"/>
</dbReference>
<evidence type="ECO:0000256" key="8">
    <source>
        <dbReference type="ARBA" id="ARBA00074603"/>
    </source>
</evidence>
<dbReference type="Pfam" id="PF00202">
    <property type="entry name" value="Aminotran_3"/>
    <property type="match status" value="1"/>
</dbReference>
<dbReference type="eggNOG" id="COG4992">
    <property type="taxonomic scope" value="Bacteria"/>
</dbReference>
<evidence type="ECO:0000256" key="3">
    <source>
        <dbReference type="ARBA" id="ARBA00022679"/>
    </source>
</evidence>
<dbReference type="GO" id="GO:0030170">
    <property type="term" value="F:pyridoxal phosphate binding"/>
    <property type="evidence" value="ECO:0007669"/>
    <property type="project" value="InterPro"/>
</dbReference>
<evidence type="ECO:0000256" key="1">
    <source>
        <dbReference type="ARBA" id="ARBA00001933"/>
    </source>
</evidence>
<evidence type="ECO:0000256" key="7">
    <source>
        <dbReference type="ARBA" id="ARBA00067057"/>
    </source>
</evidence>
<dbReference type="InterPro" id="IPR050103">
    <property type="entry name" value="Class-III_PLP-dep_AT"/>
</dbReference>
<proteinExistence type="inferred from homology"/>
<evidence type="ECO:0000256" key="4">
    <source>
        <dbReference type="ARBA" id="ARBA00022898"/>
    </source>
</evidence>
<gene>
    <name evidence="11" type="ordered locus">Dole_1070</name>
</gene>
<dbReference type="HOGENOM" id="CLU_016922_10_1_7"/>
<dbReference type="InterPro" id="IPR015422">
    <property type="entry name" value="PyrdxlP-dep_Trfase_small"/>
</dbReference>
<protein>
    <recommendedName>
        <fullName evidence="8">Taurine--pyruvate aminotransferase</fullName>
        <ecNumber evidence="7">2.6.1.77</ecNumber>
    </recommendedName>
    <alternativeName>
        <fullName evidence="9">Taurine:pyruvate aminotransferase</fullName>
    </alternativeName>
</protein>
<dbReference type="InterPro" id="IPR015424">
    <property type="entry name" value="PyrdxlP-dep_Trfase"/>
</dbReference>
<name>A8ZX23_DESOH</name>
<evidence type="ECO:0000256" key="9">
    <source>
        <dbReference type="ARBA" id="ARBA00078212"/>
    </source>
</evidence>
<evidence type="ECO:0000256" key="5">
    <source>
        <dbReference type="ARBA" id="ARBA00023317"/>
    </source>
</evidence>
<dbReference type="GO" id="GO:0042802">
    <property type="term" value="F:identical protein binding"/>
    <property type="evidence" value="ECO:0007669"/>
    <property type="project" value="TreeGrafter"/>
</dbReference>
<dbReference type="CDD" id="cd00610">
    <property type="entry name" value="OAT_like"/>
    <property type="match status" value="1"/>
</dbReference>
<organism evidence="11 12">
    <name type="scientific">Desulfosudis oleivorans (strain DSM 6200 / JCM 39069 / Hxd3)</name>
    <name type="common">Desulfococcus oleovorans</name>
    <dbReference type="NCBI Taxonomy" id="96561"/>
    <lineage>
        <taxon>Bacteria</taxon>
        <taxon>Pseudomonadati</taxon>
        <taxon>Thermodesulfobacteriota</taxon>
        <taxon>Desulfobacteria</taxon>
        <taxon>Desulfobacterales</taxon>
        <taxon>Desulfosudaceae</taxon>
        <taxon>Desulfosudis</taxon>
    </lineage>
</organism>
<comment type="cofactor">
    <cofactor evidence="1">
        <name>pyridoxal 5'-phosphate</name>
        <dbReference type="ChEBI" id="CHEBI:597326"/>
    </cofactor>
</comment>
<keyword evidence="2 11" id="KW-0032">Aminotransferase</keyword>
<keyword evidence="4 10" id="KW-0663">Pyridoxal phosphate</keyword>